<protein>
    <submittedName>
        <fullName evidence="1">Uncharacterized protein</fullName>
    </submittedName>
</protein>
<proteinExistence type="predicted"/>
<sequence>MNKRQGKSSDNFFVILVICPDGSVFRMPNAAKWYMTKDKKLNRFFSLKREQASRLQNTKCG</sequence>
<organism evidence="1 2">
    <name type="scientific">Catenovulum maritimum</name>
    <dbReference type="NCBI Taxonomy" id="1513271"/>
    <lineage>
        <taxon>Bacteria</taxon>
        <taxon>Pseudomonadati</taxon>
        <taxon>Pseudomonadota</taxon>
        <taxon>Gammaproteobacteria</taxon>
        <taxon>Alteromonadales</taxon>
        <taxon>Alteromonadaceae</taxon>
        <taxon>Catenovulum</taxon>
    </lineage>
</organism>
<name>A0A0J8GNM4_9ALTE</name>
<dbReference type="AlphaFoldDB" id="A0A0J8GNM4"/>
<dbReference type="EMBL" id="LAZL01000024">
    <property type="protein sequence ID" value="KMT64425.1"/>
    <property type="molecule type" value="Genomic_DNA"/>
</dbReference>
<comment type="caution">
    <text evidence="1">The sequence shown here is derived from an EMBL/GenBank/DDBJ whole genome shotgun (WGS) entry which is preliminary data.</text>
</comment>
<reference evidence="1 2" key="1">
    <citation type="submission" date="2015-04" db="EMBL/GenBank/DDBJ databases">
        <title>Draft Genome Sequence of the Novel Agar-Digesting Marine Bacterium Q1.</title>
        <authorList>
            <person name="Li Y."/>
            <person name="Li D."/>
            <person name="Chen G."/>
            <person name="Du Z."/>
        </authorList>
    </citation>
    <scope>NUCLEOTIDE SEQUENCE [LARGE SCALE GENOMIC DNA]</scope>
    <source>
        <strain evidence="1 2">Q1</strain>
    </source>
</reference>
<keyword evidence="2" id="KW-1185">Reference proteome</keyword>
<evidence type="ECO:0000313" key="2">
    <source>
        <dbReference type="Proteomes" id="UP000037600"/>
    </source>
</evidence>
<evidence type="ECO:0000313" key="1">
    <source>
        <dbReference type="EMBL" id="KMT64425.1"/>
    </source>
</evidence>
<gene>
    <name evidence="1" type="ORF">XM47_14095</name>
</gene>
<accession>A0A0J8GNM4</accession>
<dbReference type="Proteomes" id="UP000037600">
    <property type="component" value="Unassembled WGS sequence"/>
</dbReference>